<reference evidence="1 2" key="1">
    <citation type="submission" date="2017-10" db="EMBL/GenBank/DDBJ databases">
        <title>Genomics of the genus Arcobacter.</title>
        <authorList>
            <person name="Perez-Cataluna A."/>
            <person name="Figueras M.J."/>
        </authorList>
    </citation>
    <scope>NUCLEOTIDE SEQUENCE [LARGE SCALE GENOMIC DNA]</scope>
    <source>
        <strain evidence="1 2">CECT 8441</strain>
    </source>
</reference>
<keyword evidence="2" id="KW-1185">Reference proteome</keyword>
<dbReference type="Proteomes" id="UP000289758">
    <property type="component" value="Unassembled WGS sequence"/>
</dbReference>
<comment type="caution">
    <text evidence="1">The sequence shown here is derived from an EMBL/GenBank/DDBJ whole genome shotgun (WGS) entry which is preliminary data.</text>
</comment>
<protein>
    <submittedName>
        <fullName evidence="1">Uncharacterized protein</fullName>
    </submittedName>
</protein>
<organism evidence="1 2">
    <name type="scientific">Halarcobacter ebronensis</name>
    <dbReference type="NCBI Taxonomy" id="1462615"/>
    <lineage>
        <taxon>Bacteria</taxon>
        <taxon>Pseudomonadati</taxon>
        <taxon>Campylobacterota</taxon>
        <taxon>Epsilonproteobacteria</taxon>
        <taxon>Campylobacterales</taxon>
        <taxon>Arcobacteraceae</taxon>
        <taxon>Halarcobacter</taxon>
    </lineage>
</organism>
<dbReference type="RefSeq" id="WP_129086982.1">
    <property type="nucleotide sequence ID" value="NZ_CP053836.1"/>
</dbReference>
<sequence length="506" mass="60429">MNRYLDINSLIVLNYFENNDRLTWHISHKKYDEFAQDIYKWLYEIDLDDKEFELFNISSPIIYQSLSTYLTHVYDYIILEEKREHIFYSQDSSIYIDKIWKKQVIDSIFSIELEKKRFKRSKIKSLYSFLIKYIPKNFFDAIIISKNQLVTEFVNKSNLKTIYLSPSYYFKINTNRSYFTDKIAKKLANNLIEKIENEYFKLFEDHKASIEFIINTLLSRAHNDLKSYNGFLKSAKNVITGTGNNYYNRLLSTIAKKENCKVSRFYHGGDRCFFNDPWYWESEFFQTDYFYTYGKKWGNFAKNKVYELNKNIDVISLGSKYHTKIYNKYFGKKIGNRKRILYIPNSFVGELRQFPYAKIIDPLLFDWQKYLIDMLQKNGFDVIYKKHPKGFFQEENILGKIAKHESTNLMIEALSEADIVICDMAGSAFVESLCAGKDIILIDTLQRPFDIKNKRNLQKAVKIVEGYWEDNILKVDEKILIETINFFNIEDNDKDDIIKEYYINKD</sequence>
<accession>A0A4Q1AY93</accession>
<name>A0A4Q1AY93_9BACT</name>
<dbReference type="EMBL" id="PDKK01000004">
    <property type="protein sequence ID" value="RXK06396.1"/>
    <property type="molecule type" value="Genomic_DNA"/>
</dbReference>
<proteinExistence type="predicted"/>
<gene>
    <name evidence="1" type="ORF">CRV07_06805</name>
</gene>
<dbReference type="AlphaFoldDB" id="A0A4Q1AY93"/>
<evidence type="ECO:0000313" key="2">
    <source>
        <dbReference type="Proteomes" id="UP000289758"/>
    </source>
</evidence>
<evidence type="ECO:0000313" key="1">
    <source>
        <dbReference type="EMBL" id="RXK06396.1"/>
    </source>
</evidence>